<keyword evidence="1" id="KW-0812">Transmembrane</keyword>
<keyword evidence="4" id="KW-1185">Reference proteome</keyword>
<feature type="transmembrane region" description="Helical" evidence="1">
    <location>
        <begin position="283"/>
        <end position="303"/>
    </location>
</feature>
<dbReference type="InterPro" id="IPR050879">
    <property type="entry name" value="Acyltransferase_3"/>
</dbReference>
<gene>
    <name evidence="3" type="ORF">QO005_002308</name>
</gene>
<feature type="transmembrane region" description="Helical" evidence="1">
    <location>
        <begin position="74"/>
        <end position="91"/>
    </location>
</feature>
<feature type="transmembrane region" description="Helical" evidence="1">
    <location>
        <begin position="228"/>
        <end position="250"/>
    </location>
</feature>
<feature type="transmembrane region" description="Helical" evidence="1">
    <location>
        <begin position="166"/>
        <end position="183"/>
    </location>
</feature>
<evidence type="ECO:0000259" key="2">
    <source>
        <dbReference type="Pfam" id="PF01757"/>
    </source>
</evidence>
<feature type="transmembrane region" description="Helical" evidence="1">
    <location>
        <begin position="315"/>
        <end position="338"/>
    </location>
</feature>
<feature type="transmembrane region" description="Helical" evidence="1">
    <location>
        <begin position="195"/>
        <end position="216"/>
    </location>
</feature>
<sequence length="366" mass="40565">MRFYFLDGVRGIAALTVALYHFTQHSNLAVAPLAYFAVDLFFVLSGFVIAFSYEQKILNGLSFSSFMTQRAIRLYPLFLIGLILGTAFLLVECSLGLTTADQGQILLGSAVNLLYVPFLNSNSVTMFGDVVTGAIFPANDPAWSLFFELAVNIAFFFALKIGRWPLYIATAAVFAVFLRLCLLDKGGLGWGADNILYGVPRVLAGFFAGVCVWHFLRSGRLAWSYGWIGRFSLPVALAIIAFFLTVSFWPYDGRRVFTLAVAAAPFLVLAGAKVSLPRLDGFFSWLGALSYPVYCLHFPMMHLTNVVLHQTGSTLAWWHVALGLAATIALSQLALVYWDAPLRTQLRRLLEHFQEKWRHGFPSGNA</sequence>
<evidence type="ECO:0000313" key="3">
    <source>
        <dbReference type="EMBL" id="MDQ0455968.1"/>
    </source>
</evidence>
<feature type="transmembrane region" description="Helical" evidence="1">
    <location>
        <begin position="142"/>
        <end position="159"/>
    </location>
</feature>
<comment type="caution">
    <text evidence="3">The sequence shown here is derived from an EMBL/GenBank/DDBJ whole genome shotgun (WGS) entry which is preliminary data.</text>
</comment>
<accession>A0ABU0ICJ5</accession>
<dbReference type="Proteomes" id="UP001235269">
    <property type="component" value="Unassembled WGS sequence"/>
</dbReference>
<protein>
    <submittedName>
        <fullName evidence="3">Peptidoglycan/LPS O-acetylase OafA/YrhL</fullName>
    </submittedName>
</protein>
<organism evidence="3 4">
    <name type="scientific">Rhizobium paknamense</name>
    <dbReference type="NCBI Taxonomy" id="1206817"/>
    <lineage>
        <taxon>Bacteria</taxon>
        <taxon>Pseudomonadati</taxon>
        <taxon>Pseudomonadota</taxon>
        <taxon>Alphaproteobacteria</taxon>
        <taxon>Hyphomicrobiales</taxon>
        <taxon>Rhizobiaceae</taxon>
        <taxon>Rhizobium/Agrobacterium group</taxon>
        <taxon>Rhizobium</taxon>
    </lineage>
</organism>
<evidence type="ECO:0000313" key="4">
    <source>
        <dbReference type="Proteomes" id="UP001235269"/>
    </source>
</evidence>
<evidence type="ECO:0000256" key="1">
    <source>
        <dbReference type="SAM" id="Phobius"/>
    </source>
</evidence>
<dbReference type="EMBL" id="JAUSWH010000006">
    <property type="protein sequence ID" value="MDQ0455968.1"/>
    <property type="molecule type" value="Genomic_DNA"/>
</dbReference>
<name>A0ABU0ICJ5_9HYPH</name>
<reference evidence="3 4" key="1">
    <citation type="submission" date="2023-07" db="EMBL/GenBank/DDBJ databases">
        <title>Genomic Encyclopedia of Type Strains, Phase IV (KMG-IV): sequencing the most valuable type-strain genomes for metagenomic binning, comparative biology and taxonomic classification.</title>
        <authorList>
            <person name="Goeker M."/>
        </authorList>
    </citation>
    <scope>NUCLEOTIDE SEQUENCE [LARGE SCALE GENOMIC DNA]</scope>
    <source>
        <strain evidence="3 4">DSM 100301</strain>
    </source>
</reference>
<feature type="transmembrane region" description="Helical" evidence="1">
    <location>
        <begin position="256"/>
        <end position="276"/>
    </location>
</feature>
<keyword evidence="1" id="KW-1133">Transmembrane helix</keyword>
<feature type="transmembrane region" description="Helical" evidence="1">
    <location>
        <begin position="33"/>
        <end position="53"/>
    </location>
</feature>
<dbReference type="RefSeq" id="WP_307158169.1">
    <property type="nucleotide sequence ID" value="NZ_JAUSWH010000006.1"/>
</dbReference>
<proteinExistence type="predicted"/>
<keyword evidence="1" id="KW-0472">Membrane</keyword>
<dbReference type="InterPro" id="IPR002656">
    <property type="entry name" value="Acyl_transf_3_dom"/>
</dbReference>
<feature type="domain" description="Acyltransferase 3" evidence="2">
    <location>
        <begin position="4"/>
        <end position="334"/>
    </location>
</feature>
<dbReference type="Pfam" id="PF01757">
    <property type="entry name" value="Acyl_transf_3"/>
    <property type="match status" value="1"/>
</dbReference>
<dbReference type="PANTHER" id="PTHR23028:SF134">
    <property type="entry name" value="PUTATIVE (AFU_ORTHOLOGUE AFUA_4G08520)-RELATED"/>
    <property type="match status" value="1"/>
</dbReference>
<dbReference type="PANTHER" id="PTHR23028">
    <property type="entry name" value="ACETYLTRANSFERASE"/>
    <property type="match status" value="1"/>
</dbReference>